<name>A0A0G4GB37_VITBC</name>
<keyword evidence="3" id="KW-1185">Reference proteome</keyword>
<gene>
    <name evidence="2" type="ORF">Vbra_17268</name>
</gene>
<dbReference type="Proteomes" id="UP000041254">
    <property type="component" value="Unassembled WGS sequence"/>
</dbReference>
<evidence type="ECO:0000313" key="3">
    <source>
        <dbReference type="Proteomes" id="UP000041254"/>
    </source>
</evidence>
<evidence type="ECO:0000256" key="1">
    <source>
        <dbReference type="SAM" id="MobiDB-lite"/>
    </source>
</evidence>
<accession>A0A0G4GB37</accession>
<dbReference type="AlphaFoldDB" id="A0A0G4GB37"/>
<proteinExistence type="predicted"/>
<feature type="region of interest" description="Disordered" evidence="1">
    <location>
        <begin position="1"/>
        <end position="22"/>
    </location>
</feature>
<evidence type="ECO:0000313" key="2">
    <source>
        <dbReference type="EMBL" id="CEM25866.1"/>
    </source>
</evidence>
<dbReference type="EMBL" id="CDMY01000604">
    <property type="protein sequence ID" value="CEM25866.1"/>
    <property type="molecule type" value="Genomic_DNA"/>
</dbReference>
<dbReference type="VEuPathDB" id="CryptoDB:Vbra_17268"/>
<protein>
    <submittedName>
        <fullName evidence="2">Uncharacterized protein</fullName>
    </submittedName>
</protein>
<reference evidence="2 3" key="1">
    <citation type="submission" date="2014-11" db="EMBL/GenBank/DDBJ databases">
        <authorList>
            <person name="Zhu J."/>
            <person name="Qi W."/>
            <person name="Song R."/>
        </authorList>
    </citation>
    <scope>NUCLEOTIDE SEQUENCE [LARGE SCALE GENOMIC DNA]</scope>
</reference>
<sequence>MQETSIDALGDSGPPPAPSSRMQPRLRTFAEINKASGPGNAQDYAASLRPFLSIKEGPVMGPHPLSLKRQSNQYLLEPETIKSLESTMEGHRRGAHWFPNSNCCTFKPLTTMTNGKEHKSATSLLNERKKQVRSSKDPNVKFDKVRLESQEIGWKIKTAKVEGPPHGLRTSHVTRFYDNMLLTKSHHIMRGAR</sequence>
<dbReference type="OrthoDB" id="412571at2759"/>
<organism evidence="2 3">
    <name type="scientific">Vitrella brassicaformis (strain CCMP3155)</name>
    <dbReference type="NCBI Taxonomy" id="1169540"/>
    <lineage>
        <taxon>Eukaryota</taxon>
        <taxon>Sar</taxon>
        <taxon>Alveolata</taxon>
        <taxon>Colpodellida</taxon>
        <taxon>Vitrellaceae</taxon>
        <taxon>Vitrella</taxon>
    </lineage>
</organism>
<dbReference type="InParanoid" id="A0A0G4GB37"/>